<evidence type="ECO:0000256" key="7">
    <source>
        <dbReference type="SAM" id="MobiDB-lite"/>
    </source>
</evidence>
<protein>
    <submittedName>
        <fullName evidence="9">Uncharacterized protein</fullName>
    </submittedName>
</protein>
<dbReference type="InterPro" id="IPR009262">
    <property type="entry name" value="SLC35_F1/F2/F6"/>
</dbReference>
<gene>
    <name evidence="9" type="ORF">TRITD_1Av1G172340</name>
</gene>
<dbReference type="PANTHER" id="PTHR14233:SF18">
    <property type="entry name" value="OS05G0444300 PROTEIN"/>
    <property type="match status" value="1"/>
</dbReference>
<keyword evidence="3" id="KW-0813">Transport</keyword>
<dbReference type="GO" id="GO:0016020">
    <property type="term" value="C:membrane"/>
    <property type="evidence" value="ECO:0007669"/>
    <property type="project" value="UniProtKB-SubCell"/>
</dbReference>
<feature type="region of interest" description="Disordered" evidence="7">
    <location>
        <begin position="102"/>
        <end position="134"/>
    </location>
</feature>
<evidence type="ECO:0000256" key="5">
    <source>
        <dbReference type="ARBA" id="ARBA00022989"/>
    </source>
</evidence>
<proteinExistence type="inferred from homology"/>
<keyword evidence="10" id="KW-1185">Reference proteome</keyword>
<comment type="similarity">
    <text evidence="2">Belongs to the SLC35F solute transporter family.</text>
</comment>
<evidence type="ECO:0000256" key="1">
    <source>
        <dbReference type="ARBA" id="ARBA00004141"/>
    </source>
</evidence>
<accession>A0A9R0QD87</accession>
<evidence type="ECO:0000256" key="4">
    <source>
        <dbReference type="ARBA" id="ARBA00022692"/>
    </source>
</evidence>
<keyword evidence="6 8" id="KW-0472">Membrane</keyword>
<feature type="transmembrane region" description="Helical" evidence="8">
    <location>
        <begin position="42"/>
        <end position="62"/>
    </location>
</feature>
<name>A0A9R0QD87_TRITD</name>
<dbReference type="GO" id="GO:0022857">
    <property type="term" value="F:transmembrane transporter activity"/>
    <property type="evidence" value="ECO:0007669"/>
    <property type="project" value="InterPro"/>
</dbReference>
<dbReference type="Pfam" id="PF06027">
    <property type="entry name" value="SLC35F"/>
    <property type="match status" value="1"/>
</dbReference>
<evidence type="ECO:0000313" key="10">
    <source>
        <dbReference type="Proteomes" id="UP000324705"/>
    </source>
</evidence>
<evidence type="ECO:0000256" key="2">
    <source>
        <dbReference type="ARBA" id="ARBA00007863"/>
    </source>
</evidence>
<feature type="compositionally biased region" description="Polar residues" evidence="7">
    <location>
        <begin position="107"/>
        <end position="120"/>
    </location>
</feature>
<dbReference type="InterPro" id="IPR052221">
    <property type="entry name" value="SLC35F_Transporter"/>
</dbReference>
<feature type="compositionally biased region" description="Basic and acidic residues" evidence="7">
    <location>
        <begin position="121"/>
        <end position="134"/>
    </location>
</feature>
<dbReference type="EMBL" id="LT934111">
    <property type="protein sequence ID" value="VAH07892.1"/>
    <property type="molecule type" value="Genomic_DNA"/>
</dbReference>
<feature type="transmembrane region" description="Helical" evidence="8">
    <location>
        <begin position="12"/>
        <end position="35"/>
    </location>
</feature>
<evidence type="ECO:0000256" key="3">
    <source>
        <dbReference type="ARBA" id="ARBA00022448"/>
    </source>
</evidence>
<evidence type="ECO:0000256" key="6">
    <source>
        <dbReference type="ARBA" id="ARBA00023136"/>
    </source>
</evidence>
<feature type="transmembrane region" description="Helical" evidence="8">
    <location>
        <begin position="68"/>
        <end position="86"/>
    </location>
</feature>
<evidence type="ECO:0000313" key="9">
    <source>
        <dbReference type="EMBL" id="VAH07892.1"/>
    </source>
</evidence>
<reference evidence="9 10" key="1">
    <citation type="submission" date="2017-09" db="EMBL/GenBank/DDBJ databases">
        <authorList>
            <consortium name="International Durum Wheat Genome Sequencing Consortium (IDWGSC)"/>
            <person name="Milanesi L."/>
        </authorList>
    </citation>
    <scope>NUCLEOTIDE SEQUENCE [LARGE SCALE GENOMIC DNA]</scope>
    <source>
        <strain evidence="10">cv. Svevo</strain>
    </source>
</reference>
<dbReference type="AlphaFoldDB" id="A0A9R0QD87"/>
<organism evidence="9 10">
    <name type="scientific">Triticum turgidum subsp. durum</name>
    <name type="common">Durum wheat</name>
    <name type="synonym">Triticum durum</name>
    <dbReference type="NCBI Taxonomy" id="4567"/>
    <lineage>
        <taxon>Eukaryota</taxon>
        <taxon>Viridiplantae</taxon>
        <taxon>Streptophyta</taxon>
        <taxon>Embryophyta</taxon>
        <taxon>Tracheophyta</taxon>
        <taxon>Spermatophyta</taxon>
        <taxon>Magnoliopsida</taxon>
        <taxon>Liliopsida</taxon>
        <taxon>Poales</taxon>
        <taxon>Poaceae</taxon>
        <taxon>BOP clade</taxon>
        <taxon>Pooideae</taxon>
        <taxon>Triticodae</taxon>
        <taxon>Triticeae</taxon>
        <taxon>Triticinae</taxon>
        <taxon>Triticum</taxon>
    </lineage>
</organism>
<dbReference type="PANTHER" id="PTHR14233">
    <property type="entry name" value="DUF914-RELATED"/>
    <property type="match status" value="1"/>
</dbReference>
<keyword evidence="4 8" id="KW-0812">Transmembrane</keyword>
<dbReference type="Gramene" id="TRITD1Av1G172340.5">
    <property type="protein sequence ID" value="TRITD1Av1G172340.5"/>
    <property type="gene ID" value="TRITD1Av1G172340"/>
</dbReference>
<dbReference type="Proteomes" id="UP000324705">
    <property type="component" value="Chromosome 1A"/>
</dbReference>
<comment type="subcellular location">
    <subcellularLocation>
        <location evidence="1">Membrane</location>
        <topology evidence="1">Multi-pass membrane protein</topology>
    </subcellularLocation>
</comment>
<sequence length="134" mass="14733">MLGLFGVLVSTIQISLFAGYGIAGFMFYTITPFVLKMSGATLLNLSLLTSDMWAVAIRVFFYQQQINWLYYLAFTVVAIGLIIYSLNENSSADATAASTEAAAHYQQLPSEDNSTGSGSNLDRKERKQQEAHIC</sequence>
<evidence type="ECO:0000256" key="8">
    <source>
        <dbReference type="SAM" id="Phobius"/>
    </source>
</evidence>
<keyword evidence="5 8" id="KW-1133">Transmembrane helix</keyword>